<protein>
    <submittedName>
        <fullName evidence="1">Uncharacterized protein</fullName>
    </submittedName>
</protein>
<evidence type="ECO:0000313" key="1">
    <source>
        <dbReference type="EMBL" id="KAI0059569.1"/>
    </source>
</evidence>
<gene>
    <name evidence="1" type="ORF">BV25DRAFT_1918360</name>
</gene>
<accession>A0ACB8SSU5</accession>
<comment type="caution">
    <text evidence="1">The sequence shown here is derived from an EMBL/GenBank/DDBJ whole genome shotgun (WGS) entry which is preliminary data.</text>
</comment>
<proteinExistence type="predicted"/>
<evidence type="ECO:0000313" key="2">
    <source>
        <dbReference type="Proteomes" id="UP000814140"/>
    </source>
</evidence>
<reference evidence="1" key="1">
    <citation type="submission" date="2021-03" db="EMBL/GenBank/DDBJ databases">
        <authorList>
            <consortium name="DOE Joint Genome Institute"/>
            <person name="Ahrendt S."/>
            <person name="Looney B.P."/>
            <person name="Miyauchi S."/>
            <person name="Morin E."/>
            <person name="Drula E."/>
            <person name="Courty P.E."/>
            <person name="Chicoki N."/>
            <person name="Fauchery L."/>
            <person name="Kohler A."/>
            <person name="Kuo A."/>
            <person name="Labutti K."/>
            <person name="Pangilinan J."/>
            <person name="Lipzen A."/>
            <person name="Riley R."/>
            <person name="Andreopoulos W."/>
            <person name="He G."/>
            <person name="Johnson J."/>
            <person name="Barry K.W."/>
            <person name="Grigoriev I.V."/>
            <person name="Nagy L."/>
            <person name="Hibbett D."/>
            <person name="Henrissat B."/>
            <person name="Matheny P.B."/>
            <person name="Labbe J."/>
            <person name="Martin F."/>
        </authorList>
    </citation>
    <scope>NUCLEOTIDE SEQUENCE</scope>
    <source>
        <strain evidence="1">HHB10654</strain>
    </source>
</reference>
<reference evidence="1" key="2">
    <citation type="journal article" date="2022" name="New Phytol.">
        <title>Evolutionary transition to the ectomycorrhizal habit in the genomes of a hyperdiverse lineage of mushroom-forming fungi.</title>
        <authorList>
            <person name="Looney B."/>
            <person name="Miyauchi S."/>
            <person name="Morin E."/>
            <person name="Drula E."/>
            <person name="Courty P.E."/>
            <person name="Kohler A."/>
            <person name="Kuo A."/>
            <person name="LaButti K."/>
            <person name="Pangilinan J."/>
            <person name="Lipzen A."/>
            <person name="Riley R."/>
            <person name="Andreopoulos W."/>
            <person name="He G."/>
            <person name="Johnson J."/>
            <person name="Nolan M."/>
            <person name="Tritt A."/>
            <person name="Barry K.W."/>
            <person name="Grigoriev I.V."/>
            <person name="Nagy L.G."/>
            <person name="Hibbett D."/>
            <person name="Henrissat B."/>
            <person name="Matheny P.B."/>
            <person name="Labbe J."/>
            <person name="Martin F.M."/>
        </authorList>
    </citation>
    <scope>NUCLEOTIDE SEQUENCE</scope>
    <source>
        <strain evidence="1">HHB10654</strain>
    </source>
</reference>
<dbReference type="Proteomes" id="UP000814140">
    <property type="component" value="Unassembled WGS sequence"/>
</dbReference>
<name>A0ACB8SSU5_9AGAM</name>
<dbReference type="EMBL" id="MU277225">
    <property type="protein sequence ID" value="KAI0059569.1"/>
    <property type="molecule type" value="Genomic_DNA"/>
</dbReference>
<keyword evidence="2" id="KW-1185">Reference proteome</keyword>
<sequence length="399" mass="44783">MSTESADAASPSPDLISNRSNAEHHFDAESKKLVELICFTLGVVATMASELKQRTSQEAPLRPTEERSEPPHPPARESTEGPSTSVGSNSTFPDHASLQRFCREHQTAFNRVLYVEEYENNNGHQSFMLGYMKMWNDQGLPMAKQLRHLECIIDFLNACKTTPMPMPGFYTWLQKTNRPCPEQWPREDGQPTAYLWQVIGLALTFSGRIKYNDTDTVHSIVQGLFPAPSAARSPPASFEVSFQDLLSVKLDLRPTRLLHEHLLVQGNTVKSPGQALDLDTVGDEILASWAALLGDRTIEPEMRARGLLAEDKSSLIEGVLMLKALDNIRPHHFADREAALRRLVAQRRRWWSVLMRDVRDQREGQPFMFYGAILAVFFGVCTVIQTVTAVWGLVLAAQA</sequence>
<organism evidence="1 2">
    <name type="scientific">Artomyces pyxidatus</name>
    <dbReference type="NCBI Taxonomy" id="48021"/>
    <lineage>
        <taxon>Eukaryota</taxon>
        <taxon>Fungi</taxon>
        <taxon>Dikarya</taxon>
        <taxon>Basidiomycota</taxon>
        <taxon>Agaricomycotina</taxon>
        <taxon>Agaricomycetes</taxon>
        <taxon>Russulales</taxon>
        <taxon>Auriscalpiaceae</taxon>
        <taxon>Artomyces</taxon>
    </lineage>
</organism>